<dbReference type="Proteomes" id="UP001479436">
    <property type="component" value="Unassembled WGS sequence"/>
</dbReference>
<comment type="caution">
    <text evidence="3">The sequence shown here is derived from an EMBL/GenBank/DDBJ whole genome shotgun (WGS) entry which is preliminary data.</text>
</comment>
<feature type="region of interest" description="Disordered" evidence="1">
    <location>
        <begin position="89"/>
        <end position="192"/>
    </location>
</feature>
<name>A0ABR2VTA7_9FUNG</name>
<evidence type="ECO:0000313" key="4">
    <source>
        <dbReference type="Proteomes" id="UP001479436"/>
    </source>
</evidence>
<gene>
    <name evidence="3" type="ORF">K7432_011886</name>
</gene>
<organism evidence="3 4">
    <name type="scientific">Basidiobolus ranarum</name>
    <dbReference type="NCBI Taxonomy" id="34480"/>
    <lineage>
        <taxon>Eukaryota</taxon>
        <taxon>Fungi</taxon>
        <taxon>Fungi incertae sedis</taxon>
        <taxon>Zoopagomycota</taxon>
        <taxon>Entomophthoromycotina</taxon>
        <taxon>Basidiobolomycetes</taxon>
        <taxon>Basidiobolales</taxon>
        <taxon>Basidiobolaceae</taxon>
        <taxon>Basidiobolus</taxon>
    </lineage>
</organism>
<evidence type="ECO:0000256" key="1">
    <source>
        <dbReference type="SAM" id="MobiDB-lite"/>
    </source>
</evidence>
<protein>
    <submittedName>
        <fullName evidence="3">Uncharacterized protein</fullName>
    </submittedName>
</protein>
<dbReference type="EMBL" id="JASJQH010007847">
    <property type="protein sequence ID" value="KAK9701108.1"/>
    <property type="molecule type" value="Genomic_DNA"/>
</dbReference>
<proteinExistence type="predicted"/>
<keyword evidence="4" id="KW-1185">Reference proteome</keyword>
<feature type="chain" id="PRO_5045563226" evidence="2">
    <location>
        <begin position="24"/>
        <end position="214"/>
    </location>
</feature>
<sequence>MKFSTTVGAILTFVAISANQALAQQSPCEAKCSPEDMICRAKCFNVPAPSEKDINATQECVAKCVDPATAAQCFQACIGANWGELLPSEAPVESSAKPSPTASSAASKSNDAKPSVSGTPAGSASGVKPSATTIASQTPVASASGSSGVATPSGSSGVASASGSVANPSPSQASSIPASSKPSTPASTPTNSAQSIVFNTGLLSVVGVIALALI</sequence>
<accession>A0ABR2VTA7</accession>
<feature type="signal peptide" evidence="2">
    <location>
        <begin position="1"/>
        <end position="23"/>
    </location>
</feature>
<reference evidence="3 4" key="1">
    <citation type="submission" date="2023-04" db="EMBL/GenBank/DDBJ databases">
        <title>Genome of Basidiobolus ranarum AG-B5.</title>
        <authorList>
            <person name="Stajich J.E."/>
            <person name="Carter-House D."/>
            <person name="Gryganskyi A."/>
        </authorList>
    </citation>
    <scope>NUCLEOTIDE SEQUENCE [LARGE SCALE GENOMIC DNA]</scope>
    <source>
        <strain evidence="3 4">AG-B5</strain>
    </source>
</reference>
<evidence type="ECO:0000256" key="2">
    <source>
        <dbReference type="SAM" id="SignalP"/>
    </source>
</evidence>
<evidence type="ECO:0000313" key="3">
    <source>
        <dbReference type="EMBL" id="KAK9701108.1"/>
    </source>
</evidence>
<feature type="compositionally biased region" description="Low complexity" evidence="1">
    <location>
        <begin position="139"/>
        <end position="192"/>
    </location>
</feature>
<feature type="compositionally biased region" description="Low complexity" evidence="1">
    <location>
        <begin position="94"/>
        <end position="115"/>
    </location>
</feature>
<keyword evidence="2" id="KW-0732">Signal</keyword>